<dbReference type="EMBL" id="CP037422">
    <property type="protein sequence ID" value="QDU08291.1"/>
    <property type="molecule type" value="Genomic_DNA"/>
</dbReference>
<organism evidence="1 2">
    <name type="scientific">Gimesia aquarii</name>
    <dbReference type="NCBI Taxonomy" id="2527964"/>
    <lineage>
        <taxon>Bacteria</taxon>
        <taxon>Pseudomonadati</taxon>
        <taxon>Planctomycetota</taxon>
        <taxon>Planctomycetia</taxon>
        <taxon>Planctomycetales</taxon>
        <taxon>Planctomycetaceae</taxon>
        <taxon>Gimesia</taxon>
    </lineage>
</organism>
<keyword evidence="2" id="KW-1185">Reference proteome</keyword>
<dbReference type="AlphaFoldDB" id="A0A517WSR9"/>
<evidence type="ECO:0000313" key="1">
    <source>
        <dbReference type="EMBL" id="QDU08291.1"/>
    </source>
</evidence>
<name>A0A517WSR9_9PLAN</name>
<reference evidence="1 2" key="1">
    <citation type="submission" date="2019-03" db="EMBL/GenBank/DDBJ databases">
        <title>Deep-cultivation of Planctomycetes and their phenomic and genomic characterization uncovers novel biology.</title>
        <authorList>
            <person name="Wiegand S."/>
            <person name="Jogler M."/>
            <person name="Boedeker C."/>
            <person name="Pinto D."/>
            <person name="Vollmers J."/>
            <person name="Rivas-Marin E."/>
            <person name="Kohn T."/>
            <person name="Peeters S.H."/>
            <person name="Heuer A."/>
            <person name="Rast P."/>
            <person name="Oberbeckmann S."/>
            <person name="Bunk B."/>
            <person name="Jeske O."/>
            <person name="Meyerdierks A."/>
            <person name="Storesund J.E."/>
            <person name="Kallscheuer N."/>
            <person name="Luecker S."/>
            <person name="Lage O.M."/>
            <person name="Pohl T."/>
            <person name="Merkel B.J."/>
            <person name="Hornburger P."/>
            <person name="Mueller R.-W."/>
            <person name="Bruemmer F."/>
            <person name="Labrenz M."/>
            <person name="Spormann A.M."/>
            <person name="Op den Camp H."/>
            <person name="Overmann J."/>
            <person name="Amann R."/>
            <person name="Jetten M.S.M."/>
            <person name="Mascher T."/>
            <person name="Medema M.H."/>
            <person name="Devos D.P."/>
            <person name="Kaster A.-K."/>
            <person name="Ovreas L."/>
            <person name="Rohde M."/>
            <person name="Galperin M.Y."/>
            <person name="Jogler C."/>
        </authorList>
    </citation>
    <scope>NUCLEOTIDE SEQUENCE [LARGE SCALE GENOMIC DNA]</scope>
    <source>
        <strain evidence="1 2">V202</strain>
    </source>
</reference>
<protein>
    <submittedName>
        <fullName evidence="1">Uncharacterized protein</fullName>
    </submittedName>
</protein>
<evidence type="ECO:0000313" key="2">
    <source>
        <dbReference type="Proteomes" id="UP000318384"/>
    </source>
</evidence>
<accession>A0A517WSR9</accession>
<gene>
    <name evidence="1" type="ORF">V202x_16580</name>
</gene>
<proteinExistence type="predicted"/>
<dbReference type="Proteomes" id="UP000318384">
    <property type="component" value="Chromosome"/>
</dbReference>
<sequence length="37" mass="4482">MKYVKTAELRKKFVSKKKWKFLANSIIRRLNSAENVR</sequence>